<sequence>MAQSLSKVLLHVVFSTKNRDRIISKNIQPKLYAYTAGICRKIKSQAYRVGGTDNHIHIACSLPRTLTISKLLEELKKSSSKWLKTQDYNLKTFSWQAGYGAFSLGQSQIDDLLKYIDNQEQHHKINIQ</sequence>
<dbReference type="InterPro" id="IPR036515">
    <property type="entry name" value="Transposase_17_sf"/>
</dbReference>
<dbReference type="PANTHER" id="PTHR33360:SF2">
    <property type="entry name" value="TRANSPOSASE FOR INSERTION SEQUENCE ELEMENT IS200"/>
    <property type="match status" value="1"/>
</dbReference>
<dbReference type="SUPFAM" id="SSF143422">
    <property type="entry name" value="Transposase IS200-like"/>
    <property type="match status" value="1"/>
</dbReference>
<dbReference type="Gene3D" id="3.30.70.1290">
    <property type="entry name" value="Transposase IS200-like"/>
    <property type="match status" value="1"/>
</dbReference>
<comment type="caution">
    <text evidence="2">The sequence shown here is derived from an EMBL/GenBank/DDBJ whole genome shotgun (WGS) entry which is preliminary data.</text>
</comment>
<proteinExistence type="predicted"/>
<gene>
    <name evidence="2" type="ORF">OMM_12444</name>
</gene>
<dbReference type="NCBIfam" id="NF033573">
    <property type="entry name" value="transpos_IS200"/>
    <property type="match status" value="1"/>
</dbReference>
<dbReference type="Pfam" id="PF01797">
    <property type="entry name" value="Y1_Tnp"/>
    <property type="match status" value="1"/>
</dbReference>
<dbReference type="AlphaFoldDB" id="A0A1V1NVT1"/>
<evidence type="ECO:0000259" key="1">
    <source>
        <dbReference type="SMART" id="SM01321"/>
    </source>
</evidence>
<dbReference type="InterPro" id="IPR002686">
    <property type="entry name" value="Transposase_17"/>
</dbReference>
<dbReference type="GO" id="GO:0006313">
    <property type="term" value="P:DNA transposition"/>
    <property type="evidence" value="ECO:0007669"/>
    <property type="project" value="InterPro"/>
</dbReference>
<evidence type="ECO:0000313" key="3">
    <source>
        <dbReference type="Proteomes" id="UP000189670"/>
    </source>
</evidence>
<dbReference type="GO" id="GO:0004803">
    <property type="term" value="F:transposase activity"/>
    <property type="evidence" value="ECO:0007669"/>
    <property type="project" value="InterPro"/>
</dbReference>
<accession>A0A1V1NVT1</accession>
<name>A0A1V1NVT1_9BACT</name>
<dbReference type="SMART" id="SM01321">
    <property type="entry name" value="Y1_Tnp"/>
    <property type="match status" value="1"/>
</dbReference>
<protein>
    <submittedName>
        <fullName evidence="2">Transposase</fullName>
    </submittedName>
</protein>
<reference evidence="3" key="1">
    <citation type="submission" date="2012-11" db="EMBL/GenBank/DDBJ databases">
        <authorList>
            <person name="Lucero-Rivera Y.E."/>
            <person name="Tovar-Ramirez D."/>
        </authorList>
    </citation>
    <scope>NUCLEOTIDE SEQUENCE [LARGE SCALE GENOMIC DNA]</scope>
    <source>
        <strain evidence="3">Araruama</strain>
    </source>
</reference>
<feature type="domain" description="Transposase IS200-like" evidence="1">
    <location>
        <begin position="5"/>
        <end position="119"/>
    </location>
</feature>
<evidence type="ECO:0000313" key="2">
    <source>
        <dbReference type="EMBL" id="ETR66712.1"/>
    </source>
</evidence>
<organism evidence="2 3">
    <name type="scientific">Candidatus Magnetoglobus multicellularis str. Araruama</name>
    <dbReference type="NCBI Taxonomy" id="890399"/>
    <lineage>
        <taxon>Bacteria</taxon>
        <taxon>Pseudomonadati</taxon>
        <taxon>Thermodesulfobacteriota</taxon>
        <taxon>Desulfobacteria</taxon>
        <taxon>Desulfobacterales</taxon>
        <taxon>Desulfobacteraceae</taxon>
        <taxon>Candidatus Magnetoglobus</taxon>
    </lineage>
</organism>
<dbReference type="PANTHER" id="PTHR33360">
    <property type="entry name" value="TRANSPOSASE FOR INSERTION SEQUENCE ELEMENT IS200"/>
    <property type="match status" value="1"/>
</dbReference>
<dbReference type="EMBL" id="ATBP01001798">
    <property type="protein sequence ID" value="ETR66712.1"/>
    <property type="molecule type" value="Genomic_DNA"/>
</dbReference>
<dbReference type="Proteomes" id="UP000189670">
    <property type="component" value="Unassembled WGS sequence"/>
</dbReference>
<dbReference type="GO" id="GO:0003677">
    <property type="term" value="F:DNA binding"/>
    <property type="evidence" value="ECO:0007669"/>
    <property type="project" value="InterPro"/>
</dbReference>